<evidence type="ECO:0000256" key="11">
    <source>
        <dbReference type="SAM" id="Coils"/>
    </source>
</evidence>
<dbReference type="Proteomes" id="UP000199584">
    <property type="component" value="Unassembled WGS sequence"/>
</dbReference>
<evidence type="ECO:0000256" key="7">
    <source>
        <dbReference type="ARBA" id="ARBA00022795"/>
    </source>
</evidence>
<gene>
    <name evidence="12" type="ORF">SAMN05660706_102107</name>
</gene>
<dbReference type="GO" id="GO:0071973">
    <property type="term" value="P:bacterial-type flagellum-dependent cell motility"/>
    <property type="evidence" value="ECO:0007669"/>
    <property type="project" value="InterPro"/>
</dbReference>
<dbReference type="NCBIfam" id="TIGR02473">
    <property type="entry name" value="flagell_FliJ"/>
    <property type="match status" value="1"/>
</dbReference>
<keyword evidence="4" id="KW-0813">Transport</keyword>
<dbReference type="GO" id="GO:0015031">
    <property type="term" value="P:protein transport"/>
    <property type="evidence" value="ECO:0007669"/>
    <property type="project" value="UniProtKB-KW"/>
</dbReference>
<dbReference type="AlphaFoldDB" id="A0A1I6CV84"/>
<evidence type="ECO:0000256" key="3">
    <source>
        <dbReference type="ARBA" id="ARBA00020392"/>
    </source>
</evidence>
<dbReference type="GO" id="GO:0044781">
    <property type="term" value="P:bacterial-type flagellum organization"/>
    <property type="evidence" value="ECO:0007669"/>
    <property type="project" value="UniProtKB-KW"/>
</dbReference>
<dbReference type="Pfam" id="PF02050">
    <property type="entry name" value="FliJ"/>
    <property type="match status" value="1"/>
</dbReference>
<sequence>MHKFSFRLEPVLKHREAREEKAALEQARAHEEYRRQYDNLCIARDKLNRAVQENCFASPVDIINQQIYCAYMIREIKKQEQVVDQSIKKFEQCRQKLVQAMQERSIMEKLKEKQFKAYNHAISIHEQKETDDLATRQCLHNR</sequence>
<name>A0A1I6CV84_9FIRM</name>
<keyword evidence="13" id="KW-1185">Reference proteome</keyword>
<evidence type="ECO:0000256" key="5">
    <source>
        <dbReference type="ARBA" id="ARBA00022475"/>
    </source>
</evidence>
<dbReference type="Gene3D" id="1.10.287.1700">
    <property type="match status" value="1"/>
</dbReference>
<keyword evidence="10" id="KW-1006">Bacterial flagellum protein export</keyword>
<comment type="subcellular location">
    <subcellularLocation>
        <location evidence="1">Cell membrane</location>
        <topology evidence="1">Peripheral membrane protein</topology>
        <orientation evidence="1">Cytoplasmic side</orientation>
    </subcellularLocation>
</comment>
<evidence type="ECO:0000256" key="1">
    <source>
        <dbReference type="ARBA" id="ARBA00004413"/>
    </source>
</evidence>
<evidence type="ECO:0000256" key="9">
    <source>
        <dbReference type="ARBA" id="ARBA00023136"/>
    </source>
</evidence>
<evidence type="ECO:0000313" key="12">
    <source>
        <dbReference type="EMBL" id="SFQ97037.1"/>
    </source>
</evidence>
<keyword evidence="11" id="KW-0175">Coiled coil</keyword>
<evidence type="ECO:0000313" key="13">
    <source>
        <dbReference type="Proteomes" id="UP000199584"/>
    </source>
</evidence>
<dbReference type="InterPro" id="IPR053716">
    <property type="entry name" value="Flag_assembly_chemotaxis_eff"/>
</dbReference>
<protein>
    <recommendedName>
        <fullName evidence="3">Flagellar FliJ protein</fullName>
    </recommendedName>
</protein>
<keyword evidence="8" id="KW-0653">Protein transport</keyword>
<dbReference type="STRING" id="39060.SAMN05660706_102107"/>
<dbReference type="OrthoDB" id="1727315at2"/>
<evidence type="ECO:0000256" key="10">
    <source>
        <dbReference type="ARBA" id="ARBA00023225"/>
    </source>
</evidence>
<accession>A0A1I6CV84</accession>
<evidence type="ECO:0000256" key="2">
    <source>
        <dbReference type="ARBA" id="ARBA00010004"/>
    </source>
</evidence>
<dbReference type="RefSeq" id="WP_092481777.1">
    <property type="nucleotide sequence ID" value="NZ_FOYM01000002.1"/>
</dbReference>
<keyword evidence="12" id="KW-0966">Cell projection</keyword>
<evidence type="ECO:0000256" key="8">
    <source>
        <dbReference type="ARBA" id="ARBA00022927"/>
    </source>
</evidence>
<dbReference type="EMBL" id="FOYM01000002">
    <property type="protein sequence ID" value="SFQ97037.1"/>
    <property type="molecule type" value="Genomic_DNA"/>
</dbReference>
<keyword evidence="12" id="KW-0969">Cilium</keyword>
<evidence type="ECO:0000256" key="6">
    <source>
        <dbReference type="ARBA" id="ARBA00022500"/>
    </source>
</evidence>
<feature type="coiled-coil region" evidence="11">
    <location>
        <begin position="14"/>
        <end position="50"/>
    </location>
</feature>
<evidence type="ECO:0000256" key="4">
    <source>
        <dbReference type="ARBA" id="ARBA00022448"/>
    </source>
</evidence>
<dbReference type="GO" id="GO:0006935">
    <property type="term" value="P:chemotaxis"/>
    <property type="evidence" value="ECO:0007669"/>
    <property type="project" value="UniProtKB-KW"/>
</dbReference>
<keyword evidence="7" id="KW-1005">Bacterial flagellum biogenesis</keyword>
<reference evidence="13" key="1">
    <citation type="submission" date="2016-10" db="EMBL/GenBank/DDBJ databases">
        <authorList>
            <person name="Varghese N."/>
            <person name="Submissions S."/>
        </authorList>
    </citation>
    <scope>NUCLEOTIDE SEQUENCE [LARGE SCALE GENOMIC DNA]</scope>
    <source>
        <strain evidence="13">DSM 3669</strain>
    </source>
</reference>
<comment type="similarity">
    <text evidence="2">Belongs to the FliJ family.</text>
</comment>
<keyword evidence="5" id="KW-1003">Cell membrane</keyword>
<dbReference type="InterPro" id="IPR012823">
    <property type="entry name" value="Flagell_FliJ"/>
</dbReference>
<dbReference type="GO" id="GO:0005886">
    <property type="term" value="C:plasma membrane"/>
    <property type="evidence" value="ECO:0007669"/>
    <property type="project" value="UniProtKB-SubCell"/>
</dbReference>
<keyword evidence="9" id="KW-0472">Membrane</keyword>
<organism evidence="12 13">
    <name type="scientific">Desulfoscipio geothermicus DSM 3669</name>
    <dbReference type="NCBI Taxonomy" id="1121426"/>
    <lineage>
        <taxon>Bacteria</taxon>
        <taxon>Bacillati</taxon>
        <taxon>Bacillota</taxon>
        <taxon>Clostridia</taxon>
        <taxon>Eubacteriales</taxon>
        <taxon>Desulfallaceae</taxon>
        <taxon>Desulfoscipio</taxon>
    </lineage>
</organism>
<keyword evidence="6" id="KW-0145">Chemotaxis</keyword>
<keyword evidence="12" id="KW-0282">Flagellum</keyword>
<dbReference type="GO" id="GO:0009288">
    <property type="term" value="C:bacterial-type flagellum"/>
    <property type="evidence" value="ECO:0007669"/>
    <property type="project" value="InterPro"/>
</dbReference>
<proteinExistence type="inferred from homology"/>